<feature type="domain" description="GGDEF" evidence="1">
    <location>
        <begin position="190"/>
        <end position="325"/>
    </location>
</feature>
<dbReference type="Gene3D" id="3.10.580.10">
    <property type="entry name" value="CBS-domain"/>
    <property type="match status" value="1"/>
</dbReference>
<dbReference type="PANTHER" id="PTHR45138">
    <property type="entry name" value="REGULATORY COMPONENTS OF SENSORY TRANSDUCTION SYSTEM"/>
    <property type="match status" value="1"/>
</dbReference>
<dbReference type="GO" id="GO:0052621">
    <property type="term" value="F:diguanylate cyclase activity"/>
    <property type="evidence" value="ECO:0007669"/>
    <property type="project" value="TreeGrafter"/>
</dbReference>
<organism evidence="3">
    <name type="scientific">hydrothermal vent metagenome</name>
    <dbReference type="NCBI Taxonomy" id="652676"/>
    <lineage>
        <taxon>unclassified sequences</taxon>
        <taxon>metagenomes</taxon>
        <taxon>ecological metagenomes</taxon>
    </lineage>
</organism>
<dbReference type="InterPro" id="IPR000644">
    <property type="entry name" value="CBS_dom"/>
</dbReference>
<feature type="domain" description="CBS" evidence="2">
    <location>
        <begin position="10"/>
        <end position="65"/>
    </location>
</feature>
<dbReference type="PANTHER" id="PTHR45138:SF9">
    <property type="entry name" value="DIGUANYLATE CYCLASE DGCM-RELATED"/>
    <property type="match status" value="1"/>
</dbReference>
<dbReference type="InterPro" id="IPR000160">
    <property type="entry name" value="GGDEF_dom"/>
</dbReference>
<dbReference type="SMART" id="SM00267">
    <property type="entry name" value="GGDEF"/>
    <property type="match status" value="1"/>
</dbReference>
<proteinExistence type="predicted"/>
<accession>A0A3B0YVK7</accession>
<dbReference type="PROSITE" id="PS51371">
    <property type="entry name" value="CBS"/>
    <property type="match status" value="2"/>
</dbReference>
<dbReference type="Gene3D" id="3.30.70.270">
    <property type="match status" value="1"/>
</dbReference>
<evidence type="ECO:0000259" key="1">
    <source>
        <dbReference type="PROSITE" id="PS50887"/>
    </source>
</evidence>
<feature type="domain" description="CBS" evidence="2">
    <location>
        <begin position="77"/>
        <end position="133"/>
    </location>
</feature>
<dbReference type="InterPro" id="IPR050469">
    <property type="entry name" value="Diguanylate_Cyclase"/>
</dbReference>
<dbReference type="SMART" id="SM00116">
    <property type="entry name" value="CBS"/>
    <property type="match status" value="2"/>
</dbReference>
<evidence type="ECO:0000313" key="3">
    <source>
        <dbReference type="EMBL" id="VAW72944.1"/>
    </source>
</evidence>
<dbReference type="PROSITE" id="PS50887">
    <property type="entry name" value="GGDEF"/>
    <property type="match status" value="1"/>
</dbReference>
<dbReference type="FunFam" id="3.30.70.270:FF:000001">
    <property type="entry name" value="Diguanylate cyclase domain protein"/>
    <property type="match status" value="1"/>
</dbReference>
<dbReference type="CDD" id="cd01949">
    <property type="entry name" value="GGDEF"/>
    <property type="match status" value="1"/>
</dbReference>
<dbReference type="InterPro" id="IPR043128">
    <property type="entry name" value="Rev_trsase/Diguanyl_cyclase"/>
</dbReference>
<dbReference type="GO" id="GO:1902201">
    <property type="term" value="P:negative regulation of bacterial-type flagellum-dependent cell motility"/>
    <property type="evidence" value="ECO:0007669"/>
    <property type="project" value="TreeGrafter"/>
</dbReference>
<evidence type="ECO:0000259" key="2">
    <source>
        <dbReference type="PROSITE" id="PS51371"/>
    </source>
</evidence>
<dbReference type="EMBL" id="UOFN01000010">
    <property type="protein sequence ID" value="VAW72944.1"/>
    <property type="molecule type" value="Genomic_DNA"/>
</dbReference>
<dbReference type="GO" id="GO:0043709">
    <property type="term" value="P:cell adhesion involved in single-species biofilm formation"/>
    <property type="evidence" value="ECO:0007669"/>
    <property type="project" value="TreeGrafter"/>
</dbReference>
<dbReference type="SUPFAM" id="SSF55073">
    <property type="entry name" value="Nucleotide cyclase"/>
    <property type="match status" value="1"/>
</dbReference>
<sequence>MTQIPIHELMTHGVELLAPDTPLHEIVRAMQSTRHSCAVLGKNGVPTGIITERDLVDVLQRIFDEPGLAEEPVSNFMSTPPCTVHDDQMLFDTLVIARAEGVRHLPVVDSNQKLVGIITQTDLAQAHFQSIEHQQQLIEHAIQERTEQLVAANAALQSLSMEDGLLHIGNRRAMEVDMEHTHARAVRYQQPYTVVLLDVDYFKAYNDEYGHLAGDEALKHTATTVKESIRKSDRVYRYGGEELLLVLPDVNSGGGELLTQRILNKLQNTAIPHSKSPYGVITMSAGIARCNLKQQDSISDDWRDIVHLADQRLYHAKETGRNRVA</sequence>
<reference evidence="3" key="1">
    <citation type="submission" date="2018-06" db="EMBL/GenBank/DDBJ databases">
        <authorList>
            <person name="Zhirakovskaya E."/>
        </authorList>
    </citation>
    <scope>NUCLEOTIDE SEQUENCE</scope>
</reference>
<dbReference type="NCBIfam" id="TIGR00254">
    <property type="entry name" value="GGDEF"/>
    <property type="match status" value="1"/>
</dbReference>
<dbReference type="SUPFAM" id="SSF54631">
    <property type="entry name" value="CBS-domain pair"/>
    <property type="match status" value="1"/>
</dbReference>
<dbReference type="Pfam" id="PF00571">
    <property type="entry name" value="CBS"/>
    <property type="match status" value="2"/>
</dbReference>
<dbReference type="Pfam" id="PF00990">
    <property type="entry name" value="GGDEF"/>
    <property type="match status" value="1"/>
</dbReference>
<dbReference type="InterPro" id="IPR046342">
    <property type="entry name" value="CBS_dom_sf"/>
</dbReference>
<gene>
    <name evidence="3" type="ORF">MNBD_GAMMA15-340</name>
</gene>
<protein>
    <submittedName>
        <fullName evidence="3">Uncharacterized protein</fullName>
    </submittedName>
</protein>
<dbReference type="AlphaFoldDB" id="A0A3B0YVK7"/>
<name>A0A3B0YVK7_9ZZZZ</name>
<dbReference type="GO" id="GO:0005886">
    <property type="term" value="C:plasma membrane"/>
    <property type="evidence" value="ECO:0007669"/>
    <property type="project" value="TreeGrafter"/>
</dbReference>
<dbReference type="InterPro" id="IPR029787">
    <property type="entry name" value="Nucleotide_cyclase"/>
</dbReference>